<dbReference type="RefSeq" id="WP_185040170.1">
    <property type="nucleotide sequence ID" value="NZ_BAABFG010000005.1"/>
</dbReference>
<comment type="caution">
    <text evidence="2">The sequence shown here is derived from an EMBL/GenBank/DDBJ whole genome shotgun (WGS) entry which is preliminary data.</text>
</comment>
<feature type="region of interest" description="Disordered" evidence="1">
    <location>
        <begin position="124"/>
        <end position="145"/>
    </location>
</feature>
<dbReference type="EMBL" id="JACHNB010000001">
    <property type="protein sequence ID" value="MBB4739656.1"/>
    <property type="molecule type" value="Genomic_DNA"/>
</dbReference>
<accession>A0A7W7GWN9</accession>
<dbReference type="AlphaFoldDB" id="A0A7W7GWN9"/>
<reference evidence="2 3" key="1">
    <citation type="submission" date="2020-08" db="EMBL/GenBank/DDBJ databases">
        <title>Sequencing the genomes of 1000 actinobacteria strains.</title>
        <authorList>
            <person name="Klenk H.-P."/>
        </authorList>
    </citation>
    <scope>NUCLEOTIDE SEQUENCE [LARGE SCALE GENOMIC DNA]</scope>
    <source>
        <strain evidence="2 3">DSM 45809</strain>
    </source>
</reference>
<dbReference type="Proteomes" id="UP000546162">
    <property type="component" value="Unassembled WGS sequence"/>
</dbReference>
<gene>
    <name evidence="2" type="ORF">BJY16_003115</name>
</gene>
<proteinExistence type="predicted"/>
<protein>
    <submittedName>
        <fullName evidence="2">Uncharacterized protein</fullName>
    </submittedName>
</protein>
<evidence type="ECO:0000313" key="2">
    <source>
        <dbReference type="EMBL" id="MBB4739656.1"/>
    </source>
</evidence>
<organism evidence="2 3">
    <name type="scientific">Actinoplanes octamycinicus</name>
    <dbReference type="NCBI Taxonomy" id="135948"/>
    <lineage>
        <taxon>Bacteria</taxon>
        <taxon>Bacillati</taxon>
        <taxon>Actinomycetota</taxon>
        <taxon>Actinomycetes</taxon>
        <taxon>Micromonosporales</taxon>
        <taxon>Micromonosporaceae</taxon>
        <taxon>Actinoplanes</taxon>
    </lineage>
</organism>
<feature type="compositionally biased region" description="Basic and acidic residues" evidence="1">
    <location>
        <begin position="9"/>
        <end position="24"/>
    </location>
</feature>
<name>A0A7W7GWN9_9ACTN</name>
<evidence type="ECO:0000313" key="3">
    <source>
        <dbReference type="Proteomes" id="UP000546162"/>
    </source>
</evidence>
<evidence type="ECO:0000256" key="1">
    <source>
        <dbReference type="SAM" id="MobiDB-lite"/>
    </source>
</evidence>
<feature type="region of interest" description="Disordered" evidence="1">
    <location>
        <begin position="1"/>
        <end position="39"/>
    </location>
</feature>
<sequence>MGEPTPSARSEHEAALRRALDHDALPAPPDQPWYGDREPSQLIDAGQWVLVAERYAAAGAHRTAMAALAEAQKFLVDEVLPDTAVWTPAGQRLRAEQPGRLTADGLRRAWAECDERLGTAFVDDPGETARRQARQRARAGADPERAVRQLSGLDQATGFSPHSPRAAMSAFHELLREIRQRFRDDPQERDRRLARVAGVRVDWDPDEDEWELPADRLPPADVAWEQVRAARTAAGQDPVTGEFVG</sequence>
<keyword evidence="3" id="KW-1185">Reference proteome</keyword>